<organism evidence="1 2">
    <name type="scientific">Phanerochaete carnosa (strain HHB-10118-sp)</name>
    <name type="common">White-rot fungus</name>
    <name type="synonym">Peniophora carnosa</name>
    <dbReference type="NCBI Taxonomy" id="650164"/>
    <lineage>
        <taxon>Eukaryota</taxon>
        <taxon>Fungi</taxon>
        <taxon>Dikarya</taxon>
        <taxon>Basidiomycota</taxon>
        <taxon>Agaricomycotina</taxon>
        <taxon>Agaricomycetes</taxon>
        <taxon>Polyporales</taxon>
        <taxon>Phanerochaetaceae</taxon>
        <taxon>Phanerochaete</taxon>
    </lineage>
</organism>
<name>K5VEA3_PHACS</name>
<protein>
    <submittedName>
        <fullName evidence="1">Uncharacterized protein</fullName>
    </submittedName>
</protein>
<sequence length="189" mass="21519">MSPVQCRPFNDLLATRNAAASMLSFDKSLRPVLGLIIQARFVTTRDLLSNYCVPNTFMAAYTLWSMRVHERDKLDGLVTESEFAQLFKCRICHESWTSMDLLQCGVHTVEALLAYSDGGDIWHSYHHLACQPTLTRALPTINHETPSILEGWKAGLPHFTRNYSHCRIMDDMALQREWYNRIDSGGGLV</sequence>
<dbReference type="Proteomes" id="UP000008370">
    <property type="component" value="Unassembled WGS sequence"/>
</dbReference>
<evidence type="ECO:0000313" key="2">
    <source>
        <dbReference type="Proteomes" id="UP000008370"/>
    </source>
</evidence>
<dbReference type="InParanoid" id="K5VEA3"/>
<keyword evidence="2" id="KW-1185">Reference proteome</keyword>
<gene>
    <name evidence="1" type="ORF">PHACADRAFT_33504</name>
</gene>
<dbReference type="RefSeq" id="XP_007401988.1">
    <property type="nucleotide sequence ID" value="XM_007401926.1"/>
</dbReference>
<accession>K5VEA3</accession>
<dbReference type="AlphaFoldDB" id="K5VEA3"/>
<reference evidence="1 2" key="1">
    <citation type="journal article" date="2012" name="BMC Genomics">
        <title>Comparative genomics of the white-rot fungi, Phanerochaete carnosa and P. chrysosporium, to elucidate the genetic basis of the distinct wood types they colonize.</title>
        <authorList>
            <person name="Suzuki H."/>
            <person name="MacDonald J."/>
            <person name="Syed K."/>
            <person name="Salamov A."/>
            <person name="Hori C."/>
            <person name="Aerts A."/>
            <person name="Henrissat B."/>
            <person name="Wiebenga A."/>
            <person name="vanKuyk P.A."/>
            <person name="Barry K."/>
            <person name="Lindquist E."/>
            <person name="LaButti K."/>
            <person name="Lapidus A."/>
            <person name="Lucas S."/>
            <person name="Coutinho P."/>
            <person name="Gong Y."/>
            <person name="Samejima M."/>
            <person name="Mahadevan R."/>
            <person name="Abou-Zaid M."/>
            <person name="de Vries R.P."/>
            <person name="Igarashi K."/>
            <person name="Yadav J.S."/>
            <person name="Grigoriev I.V."/>
            <person name="Master E.R."/>
        </authorList>
    </citation>
    <scope>NUCLEOTIDE SEQUENCE [LARGE SCALE GENOMIC DNA]</scope>
    <source>
        <strain evidence="1 2">HHB-10118-sp</strain>
    </source>
</reference>
<dbReference type="KEGG" id="pco:PHACADRAFT_33504"/>
<evidence type="ECO:0000313" key="1">
    <source>
        <dbReference type="EMBL" id="EKM49473.1"/>
    </source>
</evidence>
<dbReference type="EMBL" id="JH930481">
    <property type="protein sequence ID" value="EKM49473.1"/>
    <property type="molecule type" value="Genomic_DNA"/>
</dbReference>
<proteinExistence type="predicted"/>
<dbReference type="GeneID" id="18919805"/>
<dbReference type="HOGENOM" id="CLU_1434910_0_0_1"/>